<dbReference type="PANTHER" id="PTHR33620:SF1">
    <property type="entry name" value="UREASE ACCESSORY PROTEIN F"/>
    <property type="match status" value="1"/>
</dbReference>
<dbReference type="InterPro" id="IPR002639">
    <property type="entry name" value="UreF"/>
</dbReference>
<dbReference type="HAMAP" id="MF_01385">
    <property type="entry name" value="UreF"/>
    <property type="match status" value="1"/>
</dbReference>
<proteinExistence type="inferred from homology"/>
<dbReference type="PIRSF" id="PIRSF009467">
    <property type="entry name" value="Ureas_acces_UreF"/>
    <property type="match status" value="1"/>
</dbReference>
<comment type="function">
    <text evidence="3">Required for maturation of urease via the functional incorporation of the urease nickel metallocenter.</text>
</comment>
<sequence>MISETHTLLAAFQHADSFFPGGATAFSWGLETLVSDGVIGDAAGVESYLRAQITHRWATSDLPMLQAALAAHDDQARLIELDHLLDAMSLAARLRTGSARCGAALLSVHMRLGSAAAERYRELITCGEAFGHLPIVQGLVWGEMGLPLPIASAVSANALCQSIVSAAIRLGILSHIDSQLIIGRMRPTIAVAIEGDVPAANQSHAYIPQSEIALMRHEIQDNRLFAN</sequence>
<evidence type="ECO:0000313" key="5">
    <source>
        <dbReference type="Proteomes" id="UP001279642"/>
    </source>
</evidence>
<accession>A0ABU5ECY0</accession>
<evidence type="ECO:0000313" key="4">
    <source>
        <dbReference type="EMBL" id="MDY0883746.1"/>
    </source>
</evidence>
<keyword evidence="5" id="KW-1185">Reference proteome</keyword>
<comment type="subunit">
    <text evidence="3">UreD, UreF and UreG form a complex that acts as a GTP-hydrolysis-dependent molecular chaperone, activating the urease apoprotein by helping to assemble the nickel containing metallocenter of UreC. The UreE protein probably delivers the nickel.</text>
</comment>
<gene>
    <name evidence="3" type="primary">ureF</name>
    <name evidence="4" type="ORF">SMD27_12910</name>
</gene>
<evidence type="ECO:0000256" key="2">
    <source>
        <dbReference type="ARBA" id="ARBA00023186"/>
    </source>
</evidence>
<dbReference type="Pfam" id="PF01730">
    <property type="entry name" value="UreF"/>
    <property type="match status" value="1"/>
</dbReference>
<protein>
    <recommendedName>
        <fullName evidence="3">Urease accessory protein UreF</fullName>
    </recommendedName>
</protein>
<keyword evidence="1 3" id="KW-0996">Nickel insertion</keyword>
<dbReference type="InterPro" id="IPR038277">
    <property type="entry name" value="UreF_sf"/>
</dbReference>
<evidence type="ECO:0000256" key="3">
    <source>
        <dbReference type="HAMAP-Rule" id="MF_01385"/>
    </source>
</evidence>
<organism evidence="4 5">
    <name type="scientific">Dongia soli</name>
    <dbReference type="NCBI Taxonomy" id="600628"/>
    <lineage>
        <taxon>Bacteria</taxon>
        <taxon>Pseudomonadati</taxon>
        <taxon>Pseudomonadota</taxon>
        <taxon>Alphaproteobacteria</taxon>
        <taxon>Rhodospirillales</taxon>
        <taxon>Dongiaceae</taxon>
        <taxon>Dongia</taxon>
    </lineage>
</organism>
<dbReference type="RefSeq" id="WP_320508813.1">
    <property type="nucleotide sequence ID" value="NZ_JAXCLW010000003.1"/>
</dbReference>
<keyword evidence="3" id="KW-0963">Cytoplasm</keyword>
<comment type="subcellular location">
    <subcellularLocation>
        <location evidence="3">Cytoplasm</location>
    </subcellularLocation>
</comment>
<dbReference type="Gene3D" id="1.10.4190.10">
    <property type="entry name" value="Urease accessory protein UreF"/>
    <property type="match status" value="1"/>
</dbReference>
<name>A0ABU5ECY0_9PROT</name>
<reference evidence="4 5" key="1">
    <citation type="journal article" date="2016" name="Antonie Van Leeuwenhoek">
        <title>Dongia soli sp. nov., isolated from soil from Dokdo, Korea.</title>
        <authorList>
            <person name="Kim D.U."/>
            <person name="Lee H."/>
            <person name="Kim H."/>
            <person name="Kim S.G."/>
            <person name="Ka J.O."/>
        </authorList>
    </citation>
    <scope>NUCLEOTIDE SEQUENCE [LARGE SCALE GENOMIC DNA]</scope>
    <source>
        <strain evidence="4 5">D78</strain>
    </source>
</reference>
<dbReference type="EMBL" id="JAXCLW010000003">
    <property type="protein sequence ID" value="MDY0883746.1"/>
    <property type="molecule type" value="Genomic_DNA"/>
</dbReference>
<evidence type="ECO:0000256" key="1">
    <source>
        <dbReference type="ARBA" id="ARBA00022988"/>
    </source>
</evidence>
<dbReference type="Proteomes" id="UP001279642">
    <property type="component" value="Unassembled WGS sequence"/>
</dbReference>
<dbReference type="PANTHER" id="PTHR33620">
    <property type="entry name" value="UREASE ACCESSORY PROTEIN F"/>
    <property type="match status" value="1"/>
</dbReference>
<comment type="similarity">
    <text evidence="3">Belongs to the UreF family.</text>
</comment>
<keyword evidence="2 3" id="KW-0143">Chaperone</keyword>
<comment type="caution">
    <text evidence="4">The sequence shown here is derived from an EMBL/GenBank/DDBJ whole genome shotgun (WGS) entry which is preliminary data.</text>
</comment>